<dbReference type="GO" id="GO:0003677">
    <property type="term" value="F:DNA binding"/>
    <property type="evidence" value="ECO:0007669"/>
    <property type="project" value="UniProtKB-KW"/>
</dbReference>
<evidence type="ECO:0000256" key="3">
    <source>
        <dbReference type="ARBA" id="ARBA00023163"/>
    </source>
</evidence>
<evidence type="ECO:0000256" key="2">
    <source>
        <dbReference type="ARBA" id="ARBA00023125"/>
    </source>
</evidence>
<dbReference type="InterPro" id="IPR014710">
    <property type="entry name" value="RmlC-like_jellyroll"/>
</dbReference>
<proteinExistence type="predicted"/>
<dbReference type="AlphaFoldDB" id="A0A369W6S8"/>
<dbReference type="InterPro" id="IPR000595">
    <property type="entry name" value="cNMP-bd_dom"/>
</dbReference>
<dbReference type="Pfam" id="PF13545">
    <property type="entry name" value="HTH_Crp_2"/>
    <property type="match status" value="1"/>
</dbReference>
<gene>
    <name evidence="5" type="ORF">DVH29_03980</name>
</gene>
<dbReference type="SMART" id="SM00419">
    <property type="entry name" value="HTH_CRP"/>
    <property type="match status" value="1"/>
</dbReference>
<dbReference type="Gene3D" id="1.10.10.10">
    <property type="entry name" value="Winged helix-like DNA-binding domain superfamily/Winged helix DNA-binding domain"/>
    <property type="match status" value="1"/>
</dbReference>
<sequence>MRYSSSTTMTVNPEMPDRVSILCPCFAKCHCLLAPCEMERPKPINVPLGQQGPLQRLRVPKILAALTQVIGLDFQETAMDRGPAAMANELLIARLHSHVSLNSAERAALANLVSQSRSFSGRNTMLAGKLLDHHVHVIADGFACRYRDLPDGRRQILSLLLPGDLVDLRQFVLGGLQPPVAALSPIGLNAIPNDSLFALLEHYPRVTTALWSTTLVEESISREWLVSVGKRSAMERTAHLLCEIYLRLNAVERCEGARFALPLTQSELADVLGLSTVHVNRTLQELRRSGRIVFQGGMVEILDFPGLAEQGVFSPAYLHLRETPSLTAIPA</sequence>
<dbReference type="InterPro" id="IPR018490">
    <property type="entry name" value="cNMP-bd_dom_sf"/>
</dbReference>
<dbReference type="InterPro" id="IPR036388">
    <property type="entry name" value="WH-like_DNA-bd_sf"/>
</dbReference>
<comment type="caution">
    <text evidence="5">The sequence shown here is derived from an EMBL/GenBank/DDBJ whole genome shotgun (WGS) entry which is preliminary data.</text>
</comment>
<organism evidence="5 6">
    <name type="scientific">Pelagibacterium lacus</name>
    <dbReference type="NCBI Taxonomy" id="2282655"/>
    <lineage>
        <taxon>Bacteria</taxon>
        <taxon>Pseudomonadati</taxon>
        <taxon>Pseudomonadota</taxon>
        <taxon>Alphaproteobacteria</taxon>
        <taxon>Hyphomicrobiales</taxon>
        <taxon>Devosiaceae</taxon>
        <taxon>Pelagibacterium</taxon>
    </lineage>
</organism>
<keyword evidence="2" id="KW-0238">DNA-binding</keyword>
<dbReference type="SUPFAM" id="SSF51206">
    <property type="entry name" value="cAMP-binding domain-like"/>
    <property type="match status" value="1"/>
</dbReference>
<evidence type="ECO:0000313" key="6">
    <source>
        <dbReference type="Proteomes" id="UP000253759"/>
    </source>
</evidence>
<protein>
    <submittedName>
        <fullName evidence="5">Crp/Fnr family transcriptional regulator</fullName>
    </submittedName>
</protein>
<dbReference type="Proteomes" id="UP000253759">
    <property type="component" value="Unassembled WGS sequence"/>
</dbReference>
<keyword evidence="6" id="KW-1185">Reference proteome</keyword>
<reference evidence="6" key="1">
    <citation type="submission" date="2018-07" db="EMBL/GenBank/DDBJ databases">
        <authorList>
            <person name="Liu B.-T."/>
            <person name="Du Z."/>
        </authorList>
    </citation>
    <scope>NUCLEOTIDE SEQUENCE [LARGE SCALE GENOMIC DNA]</scope>
    <source>
        <strain evidence="6">XYN52</strain>
    </source>
</reference>
<evidence type="ECO:0000313" key="5">
    <source>
        <dbReference type="EMBL" id="RDE09709.1"/>
    </source>
</evidence>
<dbReference type="CDD" id="cd00038">
    <property type="entry name" value="CAP_ED"/>
    <property type="match status" value="1"/>
</dbReference>
<keyword evidence="1" id="KW-0805">Transcription regulation</keyword>
<dbReference type="EMBL" id="QQNH01000004">
    <property type="protein sequence ID" value="RDE09709.1"/>
    <property type="molecule type" value="Genomic_DNA"/>
</dbReference>
<evidence type="ECO:0000259" key="4">
    <source>
        <dbReference type="PROSITE" id="PS51063"/>
    </source>
</evidence>
<feature type="domain" description="HTH crp-type" evidence="4">
    <location>
        <begin position="231"/>
        <end position="305"/>
    </location>
</feature>
<dbReference type="SUPFAM" id="SSF46785">
    <property type="entry name" value="Winged helix' DNA-binding domain"/>
    <property type="match status" value="1"/>
</dbReference>
<evidence type="ECO:0000256" key="1">
    <source>
        <dbReference type="ARBA" id="ARBA00023015"/>
    </source>
</evidence>
<dbReference type="GO" id="GO:0006355">
    <property type="term" value="P:regulation of DNA-templated transcription"/>
    <property type="evidence" value="ECO:0007669"/>
    <property type="project" value="InterPro"/>
</dbReference>
<dbReference type="InterPro" id="IPR036390">
    <property type="entry name" value="WH_DNA-bd_sf"/>
</dbReference>
<keyword evidence="3" id="KW-0804">Transcription</keyword>
<dbReference type="PROSITE" id="PS51063">
    <property type="entry name" value="HTH_CRP_2"/>
    <property type="match status" value="1"/>
</dbReference>
<dbReference type="InterPro" id="IPR012318">
    <property type="entry name" value="HTH_CRP"/>
</dbReference>
<accession>A0A369W6S8</accession>
<dbReference type="Gene3D" id="2.60.120.10">
    <property type="entry name" value="Jelly Rolls"/>
    <property type="match status" value="1"/>
</dbReference>
<name>A0A369W6S8_9HYPH</name>